<evidence type="ECO:0000256" key="3">
    <source>
        <dbReference type="ARBA" id="ARBA00022827"/>
    </source>
</evidence>
<evidence type="ECO:0000313" key="7">
    <source>
        <dbReference type="Proteomes" id="UP001595816"/>
    </source>
</evidence>
<evidence type="ECO:0000256" key="2">
    <source>
        <dbReference type="ARBA" id="ARBA00022630"/>
    </source>
</evidence>
<sequence>MRQTVAVVGGGYGGIEVARALDEVADVVLIEPREDFHHNAAALRAAVRPDFAHQTFIPYDKLLVHGRIERDAAQQIAPGQVTLASGRTIAADYVVLATGARHPFPGKPAELDTASAIASYVELQTRIAAADRIVLAGAGPVGLELAGEIKAEWPGKEVILVDPAPAILPERSAELRTEIERQLADLGVTLVLGAALPASFKVAPGDVAPFTVELTDGRSLSADLWLRCYGADPVSDYLAGSLQTARLSNGRVRVEDSLRVHGHDRVYAVGDITDIEEPKQAVAAMAHAAVVAANIKADLGLGEPTVYEPPGSSILIPLGPSGGAGEHPGMGVLGAEPTAQYKGADLLLGHYAQVFNR</sequence>
<keyword evidence="3" id="KW-0274">FAD</keyword>
<organism evidence="6 7">
    <name type="scientific">Hamadaea flava</name>
    <dbReference type="NCBI Taxonomy" id="1742688"/>
    <lineage>
        <taxon>Bacteria</taxon>
        <taxon>Bacillati</taxon>
        <taxon>Actinomycetota</taxon>
        <taxon>Actinomycetes</taxon>
        <taxon>Micromonosporales</taxon>
        <taxon>Micromonosporaceae</taxon>
        <taxon>Hamadaea</taxon>
    </lineage>
</organism>
<dbReference type="InterPro" id="IPR036188">
    <property type="entry name" value="FAD/NAD-bd_sf"/>
</dbReference>
<dbReference type="PANTHER" id="PTHR43735:SF3">
    <property type="entry name" value="FERROPTOSIS SUPPRESSOR PROTEIN 1"/>
    <property type="match status" value="1"/>
</dbReference>
<proteinExistence type="inferred from homology"/>
<dbReference type="EMBL" id="JBHSAY010000033">
    <property type="protein sequence ID" value="MFC4136730.1"/>
    <property type="molecule type" value="Genomic_DNA"/>
</dbReference>
<evidence type="ECO:0000313" key="6">
    <source>
        <dbReference type="EMBL" id="MFC4136730.1"/>
    </source>
</evidence>
<evidence type="ECO:0000256" key="1">
    <source>
        <dbReference type="ARBA" id="ARBA00006442"/>
    </source>
</evidence>
<gene>
    <name evidence="6" type="ORF">ACFOZ4_39505</name>
</gene>
<feature type="domain" description="FAD/NAD(P)-binding" evidence="5">
    <location>
        <begin position="4"/>
        <end position="288"/>
    </location>
</feature>
<keyword evidence="4" id="KW-0560">Oxidoreductase</keyword>
<keyword evidence="2" id="KW-0285">Flavoprotein</keyword>
<dbReference type="PRINTS" id="PR00368">
    <property type="entry name" value="FADPNR"/>
</dbReference>
<dbReference type="Proteomes" id="UP001595816">
    <property type="component" value="Unassembled WGS sequence"/>
</dbReference>
<protein>
    <submittedName>
        <fullName evidence="6">FAD-dependent oxidoreductase</fullName>
    </submittedName>
</protein>
<comment type="similarity">
    <text evidence="1">Belongs to the FAD-dependent oxidoreductase family.</text>
</comment>
<dbReference type="InterPro" id="IPR023753">
    <property type="entry name" value="FAD/NAD-binding_dom"/>
</dbReference>
<comment type="caution">
    <text evidence="6">The sequence shown here is derived from an EMBL/GenBank/DDBJ whole genome shotgun (WGS) entry which is preliminary data.</text>
</comment>
<name>A0ABV8M2Q0_9ACTN</name>
<dbReference type="PANTHER" id="PTHR43735">
    <property type="entry name" value="APOPTOSIS-INDUCING FACTOR 1"/>
    <property type="match status" value="1"/>
</dbReference>
<evidence type="ECO:0000259" key="5">
    <source>
        <dbReference type="Pfam" id="PF07992"/>
    </source>
</evidence>
<dbReference type="SUPFAM" id="SSF51905">
    <property type="entry name" value="FAD/NAD(P)-binding domain"/>
    <property type="match status" value="1"/>
</dbReference>
<dbReference type="Pfam" id="PF07992">
    <property type="entry name" value="Pyr_redox_2"/>
    <property type="match status" value="1"/>
</dbReference>
<dbReference type="Gene3D" id="3.50.50.100">
    <property type="match status" value="1"/>
</dbReference>
<dbReference type="RefSeq" id="WP_253760573.1">
    <property type="nucleotide sequence ID" value="NZ_JAMZDZ010000001.1"/>
</dbReference>
<accession>A0ABV8M2Q0</accession>
<evidence type="ECO:0000256" key="4">
    <source>
        <dbReference type="ARBA" id="ARBA00023002"/>
    </source>
</evidence>
<reference evidence="7" key="1">
    <citation type="journal article" date="2019" name="Int. J. Syst. Evol. Microbiol.">
        <title>The Global Catalogue of Microorganisms (GCM) 10K type strain sequencing project: providing services to taxonomists for standard genome sequencing and annotation.</title>
        <authorList>
            <consortium name="The Broad Institute Genomics Platform"/>
            <consortium name="The Broad Institute Genome Sequencing Center for Infectious Disease"/>
            <person name="Wu L."/>
            <person name="Ma J."/>
        </authorList>
    </citation>
    <scope>NUCLEOTIDE SEQUENCE [LARGE SCALE GENOMIC DNA]</scope>
    <source>
        <strain evidence="7">CGMCC 4.7289</strain>
    </source>
</reference>
<keyword evidence="7" id="KW-1185">Reference proteome</keyword>